<protein>
    <submittedName>
        <fullName evidence="2">Uncharacterized protein</fullName>
    </submittedName>
</protein>
<dbReference type="Proteomes" id="UP000269945">
    <property type="component" value="Unassembled WGS sequence"/>
</dbReference>
<keyword evidence="3" id="KW-1185">Reference proteome</keyword>
<dbReference type="AlphaFoldDB" id="A0A9X9Q7F1"/>
<organism evidence="2 3">
    <name type="scientific">Gulo gulo</name>
    <name type="common">Wolverine</name>
    <name type="synonym">Gluton</name>
    <dbReference type="NCBI Taxonomy" id="48420"/>
    <lineage>
        <taxon>Eukaryota</taxon>
        <taxon>Metazoa</taxon>
        <taxon>Chordata</taxon>
        <taxon>Craniata</taxon>
        <taxon>Vertebrata</taxon>
        <taxon>Euteleostomi</taxon>
        <taxon>Mammalia</taxon>
        <taxon>Eutheria</taxon>
        <taxon>Laurasiatheria</taxon>
        <taxon>Carnivora</taxon>
        <taxon>Caniformia</taxon>
        <taxon>Musteloidea</taxon>
        <taxon>Mustelidae</taxon>
        <taxon>Guloninae</taxon>
        <taxon>Gulo</taxon>
    </lineage>
</organism>
<evidence type="ECO:0000256" key="1">
    <source>
        <dbReference type="SAM" id="MobiDB-lite"/>
    </source>
</evidence>
<proteinExistence type="predicted"/>
<gene>
    <name evidence="2" type="ORF">BN2614_LOCUS2</name>
</gene>
<comment type="caution">
    <text evidence="2">The sequence shown here is derived from an EMBL/GenBank/DDBJ whole genome shotgun (WGS) entry which is preliminary data.</text>
</comment>
<evidence type="ECO:0000313" key="2">
    <source>
        <dbReference type="EMBL" id="VCX37727.1"/>
    </source>
</evidence>
<accession>A0A9X9Q7F1</accession>
<evidence type="ECO:0000313" key="3">
    <source>
        <dbReference type="Proteomes" id="UP000269945"/>
    </source>
</evidence>
<dbReference type="EMBL" id="CYRY02043381">
    <property type="protein sequence ID" value="VCX37727.1"/>
    <property type="molecule type" value="Genomic_DNA"/>
</dbReference>
<name>A0A9X9Q7F1_GULGU</name>
<feature type="region of interest" description="Disordered" evidence="1">
    <location>
        <begin position="1"/>
        <end position="25"/>
    </location>
</feature>
<sequence>MSNLSSQAYLQRSRSMSTLETSSAM</sequence>
<reference evidence="2 3" key="1">
    <citation type="submission" date="2018-10" db="EMBL/GenBank/DDBJ databases">
        <authorList>
            <person name="Ekblom R."/>
            <person name="Jareborg N."/>
        </authorList>
    </citation>
    <scope>NUCLEOTIDE SEQUENCE [LARGE SCALE GENOMIC DNA]</scope>
    <source>
        <tissue evidence="2">Muscle</tissue>
    </source>
</reference>